<dbReference type="GO" id="GO:0051539">
    <property type="term" value="F:4 iron, 4 sulfur cluster binding"/>
    <property type="evidence" value="ECO:0007669"/>
    <property type="project" value="InterPro"/>
</dbReference>
<dbReference type="Pfam" id="PF10589">
    <property type="entry name" value="NADH_4Fe-4S"/>
    <property type="match status" value="1"/>
</dbReference>
<gene>
    <name evidence="5" type="ordered locus">Hqrw_1161</name>
</gene>
<dbReference type="Gene3D" id="3.40.50.11540">
    <property type="entry name" value="NADH-ubiquinone oxidoreductase 51kDa subunit"/>
    <property type="match status" value="1"/>
</dbReference>
<dbReference type="PANTHER" id="PTHR43578">
    <property type="entry name" value="NADH-QUINONE OXIDOREDUCTASE SUBUNIT F"/>
    <property type="match status" value="1"/>
</dbReference>
<dbReference type="HOGENOM" id="CLU_537063_0_0_2"/>
<evidence type="ECO:0000256" key="3">
    <source>
        <dbReference type="ARBA" id="ARBA00023014"/>
    </source>
</evidence>
<dbReference type="SMART" id="SM00928">
    <property type="entry name" value="NADH_4Fe-4S"/>
    <property type="match status" value="1"/>
</dbReference>
<dbReference type="SUPFAM" id="SSF142019">
    <property type="entry name" value="Nqo1 FMN-binding domain-like"/>
    <property type="match status" value="1"/>
</dbReference>
<dbReference type="OrthoDB" id="297477at2157"/>
<dbReference type="GeneID" id="12445784"/>
<dbReference type="AlphaFoldDB" id="G0LGB0"/>
<protein>
    <submittedName>
        <fullName evidence="5">Homolog to NADH dehydrogenase 51K subunit</fullName>
    </submittedName>
</protein>
<evidence type="ECO:0000256" key="2">
    <source>
        <dbReference type="ARBA" id="ARBA00023004"/>
    </source>
</evidence>
<dbReference type="InterPro" id="IPR019575">
    <property type="entry name" value="Nuop51_4Fe4S-bd"/>
</dbReference>
<evidence type="ECO:0000256" key="1">
    <source>
        <dbReference type="ARBA" id="ARBA00022723"/>
    </source>
</evidence>
<organism evidence="5 6">
    <name type="scientific">Haloquadratum walsbyi (strain DSM 16854 / JCM 12705 / C23)</name>
    <dbReference type="NCBI Taxonomy" id="768065"/>
    <lineage>
        <taxon>Archaea</taxon>
        <taxon>Methanobacteriati</taxon>
        <taxon>Methanobacteriota</taxon>
        <taxon>Stenosarchaea group</taxon>
        <taxon>Halobacteria</taxon>
        <taxon>Halobacteriales</taxon>
        <taxon>Haloferacaceae</taxon>
        <taxon>Haloquadratum</taxon>
    </lineage>
</organism>
<dbReference type="InterPro" id="IPR037207">
    <property type="entry name" value="Nuop51_4Fe4S-bd_sf"/>
</dbReference>
<reference evidence="5 6" key="1">
    <citation type="journal article" date="2011" name="PLoS ONE">
        <title>Haloquadratum walsbyi: limited diversity in a global pond.</title>
        <authorList>
            <person name="Dyall-Smith M."/>
            <person name="Pfeiffer F."/>
            <person name="Klee K."/>
            <person name="Palm P."/>
            <person name="Gross K."/>
            <person name="Schuster S.C."/>
            <person name="Rampp M."/>
            <person name="Oesterhelt D."/>
        </authorList>
    </citation>
    <scope>NUCLEOTIDE SEQUENCE [LARGE SCALE GENOMIC DNA]</scope>
    <source>
        <strain evidence="6">DSM 16854 / JCM 12705 / C23</strain>
    </source>
</reference>
<dbReference type="SUPFAM" id="SSF140490">
    <property type="entry name" value="Nqo1C-terminal domain-like"/>
    <property type="match status" value="1"/>
</dbReference>
<dbReference type="KEGG" id="hwc:Hqrw_1161"/>
<dbReference type="PANTHER" id="PTHR43578:SF3">
    <property type="entry name" value="NADH-QUINONE OXIDOREDUCTASE SUBUNIT F"/>
    <property type="match status" value="1"/>
</dbReference>
<accession>G0LGB0</accession>
<sequence length="502" mass="53005">MTILTPTGGLQLRVAGVDALDNTEIDLDAAIESPVATVGSTGAIAAEPLLMATTDGTTAFYPACSSTRLETVAHRIDETGDITVADPAAVVDHDPETPEMPTTGLSTFQDESRRVLSGSGWRRPANVDDYDAAGGFLKDIDPDAVFDAGESIHGRGWGDACHDSPLTETWMDADDAEGEAAIVINAHSNPGDSLLLSSVPFTILDGAVSLAQTVDASEIVIFASIADESTIETARTAIDRYPNESSIAIDLVTGPAEYRAAEPTMALEAIEGNHRLEARLRPPGPESVGLYGRPTLIHTARTLAHLAVSLREDSIDSHPSTRIMSIEGDVTDRTIIEVPETTTLETVCAAADTTDGIKAACVGGRFGGLAADLDISVDPETLIDANLGTEGIVHVLSEDRCVVEFVGERAQFAAEENCGRCVPCREGTTQLAELLRSLYDGTYQPEAIDELIRVMTTTSICEFGVNAGRPTQTALNAFESEFEAHANGRCPTGSCLATMEAQ</sequence>
<evidence type="ECO:0000259" key="4">
    <source>
        <dbReference type="SMART" id="SM00928"/>
    </source>
</evidence>
<dbReference type="EMBL" id="FR746099">
    <property type="protein sequence ID" value="CCC39130.1"/>
    <property type="molecule type" value="Genomic_DNA"/>
</dbReference>
<dbReference type="Proteomes" id="UP000007954">
    <property type="component" value="Chromosome"/>
</dbReference>
<dbReference type="GO" id="GO:0046872">
    <property type="term" value="F:metal ion binding"/>
    <property type="evidence" value="ECO:0007669"/>
    <property type="project" value="UniProtKB-KW"/>
</dbReference>
<keyword evidence="3" id="KW-0411">Iron-sulfur</keyword>
<dbReference type="InterPro" id="IPR037225">
    <property type="entry name" value="Nuo51_FMN-bd_sf"/>
</dbReference>
<name>G0LGB0_HALWC</name>
<evidence type="ECO:0000313" key="6">
    <source>
        <dbReference type="Proteomes" id="UP000007954"/>
    </source>
</evidence>
<proteinExistence type="predicted"/>
<dbReference type="RefSeq" id="WP_014555060.1">
    <property type="nucleotide sequence ID" value="NC_017459.1"/>
</dbReference>
<dbReference type="Gene3D" id="3.10.20.600">
    <property type="match status" value="1"/>
</dbReference>
<keyword evidence="2" id="KW-0408">Iron</keyword>
<evidence type="ECO:0000313" key="5">
    <source>
        <dbReference type="EMBL" id="CCC39130.1"/>
    </source>
</evidence>
<feature type="domain" description="NADH-ubiquinone oxidoreductase 51kDa subunit iron-sulphur binding" evidence="4">
    <location>
        <begin position="403"/>
        <end position="448"/>
    </location>
</feature>
<keyword evidence="1" id="KW-0479">Metal-binding</keyword>
<dbReference type="Gene3D" id="1.20.1440.230">
    <property type="entry name" value="NADH-ubiquinone oxidoreductase 51kDa subunit, iron-sulphur binding domain"/>
    <property type="match status" value="1"/>
</dbReference>